<proteinExistence type="predicted"/>
<protein>
    <submittedName>
        <fullName evidence="1">Uncharacterized protein</fullName>
    </submittedName>
</protein>
<evidence type="ECO:0000313" key="1">
    <source>
        <dbReference type="EMBL" id="CDW34242.1"/>
    </source>
</evidence>
<dbReference type="EMBL" id="HACA01016881">
    <property type="protein sequence ID" value="CDW34242.1"/>
    <property type="molecule type" value="Transcribed_RNA"/>
</dbReference>
<organism evidence="1">
    <name type="scientific">Lepeophtheirus salmonis</name>
    <name type="common">Salmon louse</name>
    <name type="synonym">Caligus salmonis</name>
    <dbReference type="NCBI Taxonomy" id="72036"/>
    <lineage>
        <taxon>Eukaryota</taxon>
        <taxon>Metazoa</taxon>
        <taxon>Ecdysozoa</taxon>
        <taxon>Arthropoda</taxon>
        <taxon>Crustacea</taxon>
        <taxon>Multicrustacea</taxon>
        <taxon>Hexanauplia</taxon>
        <taxon>Copepoda</taxon>
        <taxon>Siphonostomatoida</taxon>
        <taxon>Caligidae</taxon>
        <taxon>Lepeophtheirus</taxon>
    </lineage>
</organism>
<dbReference type="AlphaFoldDB" id="A0A0K2U8G0"/>
<feature type="non-terminal residue" evidence="1">
    <location>
        <position position="1"/>
    </location>
</feature>
<reference evidence="1" key="1">
    <citation type="submission" date="2014-05" db="EMBL/GenBank/DDBJ databases">
        <authorList>
            <person name="Chronopoulou M."/>
        </authorList>
    </citation>
    <scope>NUCLEOTIDE SEQUENCE</scope>
    <source>
        <tissue evidence="1">Whole organism</tissue>
    </source>
</reference>
<accession>A0A0K2U8G0</accession>
<name>A0A0K2U8G0_LEPSM</name>
<sequence length="53" mass="6226">ELSCHNPQTLFRLSGLPYQFPEFFKHIESTSNLQLFAALEKAKITAYKRLKRN</sequence>